<dbReference type="FunFam" id="3.30.60.90:FF:000014">
    <property type="entry name" value="E3 ubiquitin-protein ligase PRT1"/>
    <property type="match status" value="1"/>
</dbReference>
<feature type="compositionally biased region" description="Low complexity" evidence="5">
    <location>
        <begin position="56"/>
        <end position="83"/>
    </location>
</feature>
<evidence type="ECO:0000259" key="7">
    <source>
        <dbReference type="PROSITE" id="PS50135"/>
    </source>
</evidence>
<dbReference type="GO" id="GO:0061630">
    <property type="term" value="F:ubiquitin protein ligase activity"/>
    <property type="evidence" value="ECO:0007669"/>
    <property type="project" value="TreeGrafter"/>
</dbReference>
<dbReference type="PANTHER" id="PTHR15898:SF13">
    <property type="entry name" value="BIFUNCTIONAL APOPTOSIS REGULATOR"/>
    <property type="match status" value="1"/>
</dbReference>
<dbReference type="PROSITE" id="PS50135">
    <property type="entry name" value="ZF_ZZ_2"/>
    <property type="match status" value="1"/>
</dbReference>
<accession>A0A1D1ZKA6</accession>
<dbReference type="InterPro" id="IPR001841">
    <property type="entry name" value="Znf_RING"/>
</dbReference>
<evidence type="ECO:0000313" key="8">
    <source>
        <dbReference type="EMBL" id="JAT67406.1"/>
    </source>
</evidence>
<proteinExistence type="predicted"/>
<dbReference type="SMART" id="SM00291">
    <property type="entry name" value="ZnF_ZZ"/>
    <property type="match status" value="1"/>
</dbReference>
<dbReference type="SMART" id="SM00184">
    <property type="entry name" value="RING"/>
    <property type="match status" value="2"/>
</dbReference>
<dbReference type="Pfam" id="PF00569">
    <property type="entry name" value="ZZ"/>
    <property type="match status" value="1"/>
</dbReference>
<feature type="domain" description="ZZ-type" evidence="7">
    <location>
        <begin position="371"/>
        <end position="435"/>
    </location>
</feature>
<evidence type="ECO:0000256" key="5">
    <source>
        <dbReference type="SAM" id="MobiDB-lite"/>
    </source>
</evidence>
<dbReference type="SUPFAM" id="SSF57850">
    <property type="entry name" value="RING/U-box"/>
    <property type="match status" value="3"/>
</dbReference>
<dbReference type="InterPro" id="IPR018957">
    <property type="entry name" value="Znf_C3HC4_RING-type"/>
</dbReference>
<dbReference type="InterPro" id="IPR043145">
    <property type="entry name" value="Znf_ZZ_sf"/>
</dbReference>
<feature type="domain" description="RING-type" evidence="6">
    <location>
        <begin position="264"/>
        <end position="302"/>
    </location>
</feature>
<keyword evidence="2 4" id="KW-0863">Zinc-finger</keyword>
<dbReference type="Pfam" id="PF00097">
    <property type="entry name" value="zf-C3HC4"/>
    <property type="match status" value="1"/>
</dbReference>
<feature type="compositionally biased region" description="Basic residues" evidence="5">
    <location>
        <begin position="19"/>
        <end position="34"/>
    </location>
</feature>
<gene>
    <name evidence="8" type="primary">PRT1_5</name>
    <name evidence="8" type="ORF">g.36398</name>
</gene>
<dbReference type="Gene3D" id="3.30.60.90">
    <property type="match status" value="1"/>
</dbReference>
<feature type="region of interest" description="Disordered" evidence="5">
    <location>
        <begin position="19"/>
        <end position="85"/>
    </location>
</feature>
<dbReference type="GO" id="GO:0008270">
    <property type="term" value="F:zinc ion binding"/>
    <property type="evidence" value="ECO:0007669"/>
    <property type="project" value="UniProtKB-KW"/>
</dbReference>
<sequence>GAHLTNVLPAAALQSSVMRPRRLSTHRYTPKRLGGHPCPRESAAARRWRPTEETDATATMEEGEAGSSSAAAPAPAADAAEPPYRADPDSGVPLFECCVCLDLLYKPVVLVCGHISCFWCVHRAMNGLMESHCPMCRQPYKHFPAICQVLHNLLWKIEHTAYKRREKEVLEIESKQNCFSPQFVDHFNKDAVYICSSPMERSTSSAIDTSLENGSVDEGNSNMEFANVDGADIDKHVTFKYGDLKEGGRENRASQKLCVSDALCAGCKQLLFQPAVLNCGHVYCKPCLLSLGNETPRCQVCQGVHPGVLPKVCLQLNNFLEKQFPKEYAVQREAFQGSSSSGCQANKLATSFDKHDVKFGQTRSEELLKVNVDIGCDSCGMYPIVGKRYKCVDCPEKIGFDLCEPCYDTRSKLPSRFNQQHTPDHNFVLDESRLYGHLHSRGLIYDGDFYGNLPEPEIPDNEA</sequence>
<evidence type="ECO:0000256" key="4">
    <source>
        <dbReference type="PROSITE-ProRule" id="PRU00228"/>
    </source>
</evidence>
<evidence type="ECO:0000256" key="3">
    <source>
        <dbReference type="ARBA" id="ARBA00022833"/>
    </source>
</evidence>
<evidence type="ECO:0000259" key="6">
    <source>
        <dbReference type="PROSITE" id="PS50089"/>
    </source>
</evidence>
<feature type="non-terminal residue" evidence="8">
    <location>
        <position position="1"/>
    </location>
</feature>
<dbReference type="FunFam" id="3.30.40.10:FF:000489">
    <property type="entry name" value="E3 ubiquitin-protein ligase PRT1"/>
    <property type="match status" value="1"/>
</dbReference>
<dbReference type="AlphaFoldDB" id="A0A1D1ZKA6"/>
<dbReference type="EMBL" id="GDJX01000530">
    <property type="protein sequence ID" value="JAT67406.1"/>
    <property type="molecule type" value="Transcribed_RNA"/>
</dbReference>
<dbReference type="GO" id="GO:0043161">
    <property type="term" value="P:proteasome-mediated ubiquitin-dependent protein catabolic process"/>
    <property type="evidence" value="ECO:0007669"/>
    <property type="project" value="TreeGrafter"/>
</dbReference>
<dbReference type="InterPro" id="IPR013083">
    <property type="entry name" value="Znf_RING/FYVE/PHD"/>
</dbReference>
<name>A0A1D1ZKA6_9ARAE</name>
<feature type="domain" description="RING-type" evidence="6">
    <location>
        <begin position="97"/>
        <end position="137"/>
    </location>
</feature>
<dbReference type="Pfam" id="PF13920">
    <property type="entry name" value="zf-C3HC4_3"/>
    <property type="match status" value="1"/>
</dbReference>
<dbReference type="Gene3D" id="3.30.40.10">
    <property type="entry name" value="Zinc/RING finger domain, C3HC4 (zinc finger)"/>
    <property type="match status" value="2"/>
</dbReference>
<evidence type="ECO:0000256" key="2">
    <source>
        <dbReference type="ARBA" id="ARBA00022771"/>
    </source>
</evidence>
<dbReference type="PROSITE" id="PS00518">
    <property type="entry name" value="ZF_RING_1"/>
    <property type="match status" value="1"/>
</dbReference>
<protein>
    <submittedName>
        <fullName evidence="8">E3 ubiquitin-protein ligase PRT1</fullName>
    </submittedName>
</protein>
<organism evidence="8">
    <name type="scientific">Anthurium amnicola</name>
    <dbReference type="NCBI Taxonomy" id="1678845"/>
    <lineage>
        <taxon>Eukaryota</taxon>
        <taxon>Viridiplantae</taxon>
        <taxon>Streptophyta</taxon>
        <taxon>Embryophyta</taxon>
        <taxon>Tracheophyta</taxon>
        <taxon>Spermatophyta</taxon>
        <taxon>Magnoliopsida</taxon>
        <taxon>Liliopsida</taxon>
        <taxon>Araceae</taxon>
        <taxon>Pothoideae</taxon>
        <taxon>Potheae</taxon>
        <taxon>Anthurium</taxon>
    </lineage>
</organism>
<evidence type="ECO:0000256" key="1">
    <source>
        <dbReference type="ARBA" id="ARBA00022723"/>
    </source>
</evidence>
<dbReference type="InterPro" id="IPR017907">
    <property type="entry name" value="Znf_RING_CS"/>
</dbReference>
<reference evidence="8" key="1">
    <citation type="submission" date="2015-07" db="EMBL/GenBank/DDBJ databases">
        <title>Transcriptome Assembly of Anthurium amnicola.</title>
        <authorList>
            <person name="Suzuki J."/>
        </authorList>
    </citation>
    <scope>NUCLEOTIDE SEQUENCE</scope>
</reference>
<keyword evidence="1" id="KW-0479">Metal-binding</keyword>
<keyword evidence="3" id="KW-0862">Zinc</keyword>
<dbReference type="PROSITE" id="PS50089">
    <property type="entry name" value="ZF_RING_2"/>
    <property type="match status" value="2"/>
</dbReference>
<dbReference type="InterPro" id="IPR000433">
    <property type="entry name" value="Znf_ZZ"/>
</dbReference>
<dbReference type="PANTHER" id="PTHR15898">
    <property type="entry name" value="BIFUNCTIONAL APOPTOSIS REGULATOR"/>
    <property type="match status" value="1"/>
</dbReference>